<dbReference type="SUPFAM" id="SSF50978">
    <property type="entry name" value="WD40 repeat-like"/>
    <property type="match status" value="1"/>
</dbReference>
<evidence type="ECO:0000256" key="3">
    <source>
        <dbReference type="SAM" id="MobiDB-lite"/>
    </source>
</evidence>
<dbReference type="PANTHER" id="PTHR15574">
    <property type="entry name" value="WD REPEAT DOMAIN-CONTAINING FAMILY"/>
    <property type="match status" value="1"/>
</dbReference>
<feature type="region of interest" description="Disordered" evidence="3">
    <location>
        <begin position="867"/>
        <end position="909"/>
    </location>
</feature>
<feature type="compositionally biased region" description="Polar residues" evidence="3">
    <location>
        <begin position="332"/>
        <end position="345"/>
    </location>
</feature>
<dbReference type="InterPro" id="IPR027443">
    <property type="entry name" value="IPNS-like_sf"/>
</dbReference>
<dbReference type="InterPro" id="IPR045151">
    <property type="entry name" value="DCAF8"/>
</dbReference>
<keyword evidence="5" id="KW-1185">Reference proteome</keyword>
<feature type="region of interest" description="Disordered" evidence="3">
    <location>
        <begin position="645"/>
        <end position="669"/>
    </location>
</feature>
<evidence type="ECO:0000313" key="4">
    <source>
        <dbReference type="EMBL" id="KAK9791353.1"/>
    </source>
</evidence>
<dbReference type="InterPro" id="IPR036322">
    <property type="entry name" value="WD40_repeat_dom_sf"/>
</dbReference>
<dbReference type="Proteomes" id="UP001465755">
    <property type="component" value="Unassembled WGS sequence"/>
</dbReference>
<dbReference type="SMART" id="SM00320">
    <property type="entry name" value="WD40"/>
    <property type="match status" value="5"/>
</dbReference>
<feature type="compositionally biased region" description="Low complexity" evidence="3">
    <location>
        <begin position="654"/>
        <end position="663"/>
    </location>
</feature>
<dbReference type="Gene3D" id="2.60.120.330">
    <property type="entry name" value="B-lactam Antibiotic, Isopenicillin N Synthase, Chain"/>
    <property type="match status" value="1"/>
</dbReference>
<reference evidence="4 5" key="1">
    <citation type="journal article" date="2024" name="Nat. Commun.">
        <title>Phylogenomics reveals the evolutionary origins of lichenization in chlorophyte algae.</title>
        <authorList>
            <person name="Puginier C."/>
            <person name="Libourel C."/>
            <person name="Otte J."/>
            <person name="Skaloud P."/>
            <person name="Haon M."/>
            <person name="Grisel S."/>
            <person name="Petersen M."/>
            <person name="Berrin J.G."/>
            <person name="Delaux P.M."/>
            <person name="Dal Grande F."/>
            <person name="Keller J."/>
        </authorList>
    </citation>
    <scope>NUCLEOTIDE SEQUENCE [LARGE SCALE GENOMIC DNA]</scope>
    <source>
        <strain evidence="4 5">SAG 2036</strain>
    </source>
</reference>
<dbReference type="EMBL" id="JALJOQ010000179">
    <property type="protein sequence ID" value="KAK9791353.1"/>
    <property type="molecule type" value="Genomic_DNA"/>
</dbReference>
<evidence type="ECO:0000313" key="5">
    <source>
        <dbReference type="Proteomes" id="UP001465755"/>
    </source>
</evidence>
<protein>
    <submittedName>
        <fullName evidence="4">Uncharacterized protein</fullName>
    </submittedName>
</protein>
<accession>A0AAW1NRF4</accession>
<feature type="compositionally biased region" description="Low complexity" evidence="3">
    <location>
        <begin position="930"/>
        <end position="962"/>
    </location>
</feature>
<dbReference type="InterPro" id="IPR001680">
    <property type="entry name" value="WD40_rpt"/>
</dbReference>
<dbReference type="Gene3D" id="2.130.10.10">
    <property type="entry name" value="YVTN repeat-like/Quinoprotein amine dehydrogenase"/>
    <property type="match status" value="2"/>
</dbReference>
<dbReference type="Pfam" id="PF00400">
    <property type="entry name" value="WD40"/>
    <property type="match status" value="2"/>
</dbReference>
<keyword evidence="1" id="KW-0853">WD repeat</keyword>
<gene>
    <name evidence="4" type="ORF">WJX73_006119</name>
</gene>
<sequence length="1248" mass="131203">MAGISRINYSALQSPLASEEWSTAVESLYLSICRHSTCIINMQPEVSQGSQVLMEQIFHLLSNQTEDSRDRRTPSPGLGLGGSSCSLRLGKLHQLPMADVLQRMIEVSFTCWEAMAKSILSALCRSCHVRLRSDTFQPLLDDNPLPQGSVSSSELMFTQHAGHTPSPGHPQSWSYQKQQEGCLHPGIISLIFSHLGSSPNAATKLQVRDGTGNWADVPLEKHQLAVIVGQTAETATAGILKAGTSRVVGGVLSGSNRGLMEFQLHARPDAVIDLRSALKSAGHHPPVRSSSPVSMRTLMTQFDAVMTPQQGPSSLKKLENSVQISALRNVRTRASTGGKRTSTGPLSPRTAKLRRTSEHGAKSKCPSTAFLQDHQGVDTAERLCLTVDGEGRRKSDFIRLAVEMAGTCNSVLFEMHPGDCFKRLFEVKLWAGSFEKPCASISVGHSRDIGELAFVPHSSNSQFISCAGDNQVRLTDLSKQAVRPFTVHETKIRAVAPLDANVFLSGGDDATVRRTDTRMSPAQQRALLGTILADQRDLRNLRRKKGISVNSVASDPVRNHLFVTGGADHFVRLYDMRMSQRNSHGPRGSACIRQYAPAHMQGALQMAAAPLPKLFSVSGVAFAAGGDEIVASYVHDRIYSFDAAGHAREPGSPPAASRSSTPAWQAPSSGQAIAGLPAAMRMRAGRHSTSIAQQPPPAEPQPSPSAELQPRTQAPRQLGDQVSAMMLPMRRSASGSVPAPSTQSFGVAPLPVRASTSMARLPPPAPQGETHAAVGNFDDEPAAGVSRADEHVEDPGRGGHTAVPGSPEAGRPASRKRKERAGSCNRGSRPRTAAQSTQRAHSTFALHDTAAADSADLSRTEAIGSAEASMRHRTAATPQSQPQQSVTNASQAPHAAALRPPSAEGQYAFPRPFREATPSMAASTRTFHTPAAASPAETAAPEGSQGRASEASRGRAAAADTRGAVEMHRREASRQGALGSRPSASARMDADGPVLPLLPSQPAAAAAAALQQHTGGPAQSARAAASAGPARDGSEPGSSLLGAIIDGAMGEDEGGEEGHADGGFIHSFSGHRNSGAARRVAVMGHHGELVVSSSDEGNVFIWERATGKLLNLLKADATSALCAAPHPTLPCLATAGVGATVRLWEPQAAQPAAMDHADQVMRNNRSDLSVLNELASANRLRHENAGRPVLPVSINVHDFASLAAAAAGTGIGGAGPAQAGLMDLEAGTHAAGIDGEASLNPTLRCSIM</sequence>
<evidence type="ECO:0000256" key="2">
    <source>
        <dbReference type="ARBA" id="ARBA00022737"/>
    </source>
</evidence>
<dbReference type="GO" id="GO:0080008">
    <property type="term" value="C:Cul4-RING E3 ubiquitin ligase complex"/>
    <property type="evidence" value="ECO:0007669"/>
    <property type="project" value="TreeGrafter"/>
</dbReference>
<feature type="compositionally biased region" description="Basic and acidic residues" evidence="3">
    <location>
        <begin position="963"/>
        <end position="973"/>
    </location>
</feature>
<feature type="compositionally biased region" description="Low complexity" evidence="3">
    <location>
        <begin position="995"/>
        <end position="1031"/>
    </location>
</feature>
<proteinExistence type="predicted"/>
<feature type="region of interest" description="Disordered" evidence="3">
    <location>
        <begin position="757"/>
        <end position="844"/>
    </location>
</feature>
<dbReference type="GO" id="GO:0005737">
    <property type="term" value="C:cytoplasm"/>
    <property type="evidence" value="ECO:0007669"/>
    <property type="project" value="TreeGrafter"/>
</dbReference>
<feature type="compositionally biased region" description="Polar residues" evidence="3">
    <location>
        <begin position="876"/>
        <end position="891"/>
    </location>
</feature>
<feature type="compositionally biased region" description="Pro residues" evidence="3">
    <location>
        <begin position="694"/>
        <end position="703"/>
    </location>
</feature>
<organism evidence="4 5">
    <name type="scientific">Symbiochloris irregularis</name>
    <dbReference type="NCBI Taxonomy" id="706552"/>
    <lineage>
        <taxon>Eukaryota</taxon>
        <taxon>Viridiplantae</taxon>
        <taxon>Chlorophyta</taxon>
        <taxon>core chlorophytes</taxon>
        <taxon>Trebouxiophyceae</taxon>
        <taxon>Trebouxiales</taxon>
        <taxon>Trebouxiaceae</taxon>
        <taxon>Symbiochloris</taxon>
    </lineage>
</organism>
<feature type="region of interest" description="Disordered" evidence="3">
    <location>
        <begin position="332"/>
        <end position="364"/>
    </location>
</feature>
<feature type="region of interest" description="Disordered" evidence="3">
    <location>
        <begin position="930"/>
        <end position="1042"/>
    </location>
</feature>
<evidence type="ECO:0000256" key="1">
    <source>
        <dbReference type="ARBA" id="ARBA00022574"/>
    </source>
</evidence>
<dbReference type="InterPro" id="IPR015943">
    <property type="entry name" value="WD40/YVTN_repeat-like_dom_sf"/>
</dbReference>
<dbReference type="SUPFAM" id="SSF51197">
    <property type="entry name" value="Clavaminate synthase-like"/>
    <property type="match status" value="1"/>
</dbReference>
<comment type="caution">
    <text evidence="4">The sequence shown here is derived from an EMBL/GenBank/DDBJ whole genome shotgun (WGS) entry which is preliminary data.</text>
</comment>
<dbReference type="AlphaFoldDB" id="A0AAW1NRF4"/>
<feature type="region of interest" description="Disordered" evidence="3">
    <location>
        <begin position="683"/>
        <end position="715"/>
    </location>
</feature>
<keyword evidence="2" id="KW-0677">Repeat</keyword>
<name>A0AAW1NRF4_9CHLO</name>
<feature type="compositionally biased region" description="Basic and acidic residues" evidence="3">
    <location>
        <begin position="787"/>
        <end position="797"/>
    </location>
</feature>